<feature type="transmembrane region" description="Helical" evidence="1">
    <location>
        <begin position="59"/>
        <end position="79"/>
    </location>
</feature>
<name>A0A1G6HFH6_9GAMM</name>
<proteinExistence type="predicted"/>
<reference evidence="3" key="1">
    <citation type="submission" date="2016-09" db="EMBL/GenBank/DDBJ databases">
        <authorList>
            <person name="Varghese N."/>
            <person name="Submissions S."/>
        </authorList>
    </citation>
    <scope>NUCLEOTIDE SEQUENCE [LARGE SCALE GENOMIC DNA]</scope>
    <source>
        <strain evidence="3">ANC 3699</strain>
    </source>
</reference>
<keyword evidence="1" id="KW-1133">Transmembrane helix</keyword>
<accession>A0A1G6HFH6</accession>
<dbReference type="RefSeq" id="WP_092616576.1">
    <property type="nucleotide sequence ID" value="NZ_FMYK01000002.1"/>
</dbReference>
<evidence type="ECO:0000313" key="2">
    <source>
        <dbReference type="EMBL" id="SDB93087.1"/>
    </source>
</evidence>
<evidence type="ECO:0000256" key="1">
    <source>
        <dbReference type="SAM" id="Phobius"/>
    </source>
</evidence>
<dbReference type="Proteomes" id="UP000242317">
    <property type="component" value="Unassembled WGS sequence"/>
</dbReference>
<evidence type="ECO:0008006" key="4">
    <source>
        <dbReference type="Google" id="ProtNLM"/>
    </source>
</evidence>
<keyword evidence="1" id="KW-0472">Membrane</keyword>
<dbReference type="OrthoDB" id="6706917at2"/>
<sequence>MTEQASFSCRYYLTLDESKEGFALATFGKKKFTRYLTPLLSVGIIIWGIYLGWQGIGQVYIILGVAFLLLQLLMRFVILPKLFARQYQRYNYGQIEQGIDLYQDHAVLIAADRQQRFAYKDVQRLIVGKVSYVIELKDKTVIILSKSAIEATGQQALFESALRQH</sequence>
<keyword evidence="1" id="KW-0812">Transmembrane</keyword>
<protein>
    <recommendedName>
        <fullName evidence="4">YcxB-like protein</fullName>
    </recommendedName>
</protein>
<dbReference type="AlphaFoldDB" id="A0A1G6HFH6"/>
<organism evidence="2 3">
    <name type="scientific">Acinetobacter marinus</name>
    <dbReference type="NCBI Taxonomy" id="281375"/>
    <lineage>
        <taxon>Bacteria</taxon>
        <taxon>Pseudomonadati</taxon>
        <taxon>Pseudomonadota</taxon>
        <taxon>Gammaproteobacteria</taxon>
        <taxon>Moraxellales</taxon>
        <taxon>Moraxellaceae</taxon>
        <taxon>Acinetobacter</taxon>
    </lineage>
</organism>
<gene>
    <name evidence="2" type="ORF">SAMN05421749_102192</name>
</gene>
<evidence type="ECO:0000313" key="3">
    <source>
        <dbReference type="Proteomes" id="UP000242317"/>
    </source>
</evidence>
<dbReference type="EMBL" id="FMYK01000002">
    <property type="protein sequence ID" value="SDB93087.1"/>
    <property type="molecule type" value="Genomic_DNA"/>
</dbReference>
<feature type="transmembrane region" description="Helical" evidence="1">
    <location>
        <begin position="35"/>
        <end position="53"/>
    </location>
</feature>
<keyword evidence="3" id="KW-1185">Reference proteome</keyword>